<dbReference type="EMBL" id="HBIN01016709">
    <property type="protein sequence ID" value="CAE0442611.1"/>
    <property type="molecule type" value="Transcribed_RNA"/>
</dbReference>
<accession>A0A7S3PKT4</accession>
<feature type="region of interest" description="Disordered" evidence="5">
    <location>
        <begin position="348"/>
        <end position="372"/>
    </location>
</feature>
<dbReference type="PANTHER" id="PTHR12570:SF9">
    <property type="entry name" value="MAGNESIUM TRANSPORTER NIPA8-RELATED"/>
    <property type="match status" value="1"/>
</dbReference>
<feature type="transmembrane region" description="Helical" evidence="6">
    <location>
        <begin position="165"/>
        <end position="186"/>
    </location>
</feature>
<evidence type="ECO:0000256" key="2">
    <source>
        <dbReference type="ARBA" id="ARBA00022692"/>
    </source>
</evidence>
<evidence type="ECO:0000313" key="7">
    <source>
        <dbReference type="EMBL" id="CAE0442611.1"/>
    </source>
</evidence>
<name>A0A7S3PKT4_9STRA</name>
<dbReference type="SUPFAM" id="SSF103481">
    <property type="entry name" value="Multidrug resistance efflux transporter EmrE"/>
    <property type="match status" value="1"/>
</dbReference>
<dbReference type="InterPro" id="IPR008521">
    <property type="entry name" value="Mg_trans_NIPA"/>
</dbReference>
<keyword evidence="2 6" id="KW-0812">Transmembrane</keyword>
<feature type="transmembrane region" description="Helical" evidence="6">
    <location>
        <begin position="270"/>
        <end position="291"/>
    </location>
</feature>
<dbReference type="GO" id="GO:0015095">
    <property type="term" value="F:magnesium ion transmembrane transporter activity"/>
    <property type="evidence" value="ECO:0007669"/>
    <property type="project" value="InterPro"/>
</dbReference>
<dbReference type="PANTHER" id="PTHR12570">
    <property type="match status" value="1"/>
</dbReference>
<dbReference type="Pfam" id="PF05653">
    <property type="entry name" value="Mg_trans_NIPA"/>
    <property type="match status" value="1"/>
</dbReference>
<feature type="transmembrane region" description="Helical" evidence="6">
    <location>
        <begin position="239"/>
        <end position="258"/>
    </location>
</feature>
<evidence type="ECO:0000256" key="1">
    <source>
        <dbReference type="ARBA" id="ARBA00004141"/>
    </source>
</evidence>
<keyword evidence="3 6" id="KW-1133">Transmembrane helix</keyword>
<feature type="transmembrane region" description="Helical" evidence="6">
    <location>
        <begin position="303"/>
        <end position="320"/>
    </location>
</feature>
<feature type="region of interest" description="Disordered" evidence="5">
    <location>
        <begin position="386"/>
        <end position="413"/>
    </location>
</feature>
<dbReference type="AlphaFoldDB" id="A0A7S3PKT4"/>
<comment type="subcellular location">
    <subcellularLocation>
        <location evidence="1">Membrane</location>
        <topology evidence="1">Multi-pass membrane protein</topology>
    </subcellularLocation>
</comment>
<organism evidence="7">
    <name type="scientific">Aplanochytrium stocchinoi</name>
    <dbReference type="NCBI Taxonomy" id="215587"/>
    <lineage>
        <taxon>Eukaryota</taxon>
        <taxon>Sar</taxon>
        <taxon>Stramenopiles</taxon>
        <taxon>Bigyra</taxon>
        <taxon>Labyrinthulomycetes</taxon>
        <taxon>Thraustochytrida</taxon>
        <taxon>Thraustochytriidae</taxon>
        <taxon>Aplanochytrium</taxon>
    </lineage>
</organism>
<feature type="transmembrane region" description="Helical" evidence="6">
    <location>
        <begin position="99"/>
        <end position="118"/>
    </location>
</feature>
<keyword evidence="4 6" id="KW-0472">Membrane</keyword>
<sequence>MSSPMNIKRLLMKGWDGWNEIQTADLGTDFLVMVGVVMAAAASFITCLGLNLQKMSLCAPENVSKKPFAQPKWVAGLTCVVVGSIIDFLSFGLAPQSLLAPLAALSLVWNLVMASYFHGEDYTRADVYATFLIFIGTGVTVSYASHVEKEYDLGELLELWNQPRMVIYGFLVPMVLLLHWGFVKAVEKGHVTGRTGSIMQMIGYSGFAGTIGGQSLLFAKSAVELLKDAFHGSDAFWHVQTYAIIGMMTVCLLLQITYLNDGLKNFDSLFVIPVYESYWIIAGVIGGLVYFGEMEEFDSYQKHMFVLGTVITGSGLYVLTQKDSSLNSNDKTQYVEVSKFDTDLEEFDEGLESDRENSRKLRGNSSTPSLELPEFEGALGLDDVELPSVYGSNEESGKASSRRQRRSPFDKSI</sequence>
<protein>
    <recommendedName>
        <fullName evidence="8">Magnesium transporter</fullName>
    </recommendedName>
</protein>
<feature type="transmembrane region" description="Helical" evidence="6">
    <location>
        <begin position="125"/>
        <end position="145"/>
    </location>
</feature>
<evidence type="ECO:0000256" key="5">
    <source>
        <dbReference type="SAM" id="MobiDB-lite"/>
    </source>
</evidence>
<reference evidence="7" key="1">
    <citation type="submission" date="2021-01" db="EMBL/GenBank/DDBJ databases">
        <authorList>
            <person name="Corre E."/>
            <person name="Pelletier E."/>
            <person name="Niang G."/>
            <person name="Scheremetjew M."/>
            <person name="Finn R."/>
            <person name="Kale V."/>
            <person name="Holt S."/>
            <person name="Cochrane G."/>
            <person name="Meng A."/>
            <person name="Brown T."/>
            <person name="Cohen L."/>
        </authorList>
    </citation>
    <scope>NUCLEOTIDE SEQUENCE</scope>
    <source>
        <strain evidence="7">GSBS06</strain>
    </source>
</reference>
<evidence type="ECO:0000256" key="3">
    <source>
        <dbReference type="ARBA" id="ARBA00022989"/>
    </source>
</evidence>
<evidence type="ECO:0000256" key="4">
    <source>
        <dbReference type="ARBA" id="ARBA00023136"/>
    </source>
</evidence>
<feature type="transmembrane region" description="Helical" evidence="6">
    <location>
        <begin position="198"/>
        <end position="219"/>
    </location>
</feature>
<dbReference type="GO" id="GO:0016020">
    <property type="term" value="C:membrane"/>
    <property type="evidence" value="ECO:0007669"/>
    <property type="project" value="UniProtKB-SubCell"/>
</dbReference>
<feature type="transmembrane region" description="Helical" evidence="6">
    <location>
        <begin position="73"/>
        <end position="93"/>
    </location>
</feature>
<feature type="transmembrane region" description="Helical" evidence="6">
    <location>
        <begin position="30"/>
        <end position="52"/>
    </location>
</feature>
<dbReference type="InterPro" id="IPR037185">
    <property type="entry name" value="EmrE-like"/>
</dbReference>
<evidence type="ECO:0008006" key="8">
    <source>
        <dbReference type="Google" id="ProtNLM"/>
    </source>
</evidence>
<proteinExistence type="predicted"/>
<gene>
    <name evidence="7" type="ORF">ASTO00021_LOCUS12721</name>
</gene>
<evidence type="ECO:0000256" key="6">
    <source>
        <dbReference type="SAM" id="Phobius"/>
    </source>
</evidence>